<gene>
    <name evidence="1" type="ORF">NPRO_25450</name>
</gene>
<protein>
    <submittedName>
        <fullName evidence="1">Uncharacterized protein</fullName>
    </submittedName>
</protein>
<accession>A0A809RBZ4</accession>
<dbReference type="EMBL" id="AP021858">
    <property type="protein sequence ID" value="BBO24950.1"/>
    <property type="molecule type" value="Genomic_DNA"/>
</dbReference>
<organism evidence="1 2">
    <name type="scientific">Candidatus Nitrosymbiomonas proteolyticus</name>
    <dbReference type="NCBI Taxonomy" id="2608984"/>
    <lineage>
        <taxon>Bacteria</taxon>
        <taxon>Bacillati</taxon>
        <taxon>Armatimonadota</taxon>
        <taxon>Armatimonadota incertae sedis</taxon>
        <taxon>Candidatus Nitrosymbiomonas</taxon>
    </lineage>
</organism>
<proteinExistence type="predicted"/>
<dbReference type="Proteomes" id="UP000662873">
    <property type="component" value="Chromosome"/>
</dbReference>
<evidence type="ECO:0000313" key="1">
    <source>
        <dbReference type="EMBL" id="BBO24950.1"/>
    </source>
</evidence>
<name>A0A809RBZ4_9BACT</name>
<sequence length="110" mass="12268">MGNPKLTGILTVTPGRNVIEGLESYFAANGCVRIADSARRNAEGQKYKKGYEVRLVATSLDELFDIQGLLVEAGISFGRPYVKVRRIVQPIYGRDNVKRFLELMGESLDF</sequence>
<dbReference type="KEGG" id="npy:NPRO_25450"/>
<dbReference type="AlphaFoldDB" id="A0A809RBZ4"/>
<evidence type="ECO:0000313" key="2">
    <source>
        <dbReference type="Proteomes" id="UP000662873"/>
    </source>
</evidence>
<reference evidence="1" key="1">
    <citation type="journal article" name="DNA Res.">
        <title>The physiological potential of anammox bacteria as revealed by their core genome structure.</title>
        <authorList>
            <person name="Okubo T."/>
            <person name="Toyoda A."/>
            <person name="Fukuhara K."/>
            <person name="Uchiyama I."/>
            <person name="Harigaya Y."/>
            <person name="Kuroiwa M."/>
            <person name="Suzuki T."/>
            <person name="Murakami Y."/>
            <person name="Suwa Y."/>
            <person name="Takami H."/>
        </authorList>
    </citation>
    <scope>NUCLEOTIDE SEQUENCE</scope>
    <source>
        <strain evidence="1">317325-2</strain>
    </source>
</reference>